<feature type="compositionally biased region" description="Low complexity" evidence="1">
    <location>
        <begin position="21"/>
        <end position="30"/>
    </location>
</feature>
<evidence type="ECO:0000256" key="1">
    <source>
        <dbReference type="SAM" id="MobiDB-lite"/>
    </source>
</evidence>
<feature type="region of interest" description="Disordered" evidence="1">
    <location>
        <begin position="313"/>
        <end position="335"/>
    </location>
</feature>
<keyword evidence="3" id="KW-1185">Reference proteome</keyword>
<sequence>MPAYSFSFRRASRGSHLRVVSSSSSSSSSGARRRPPPPPRRPGGGAGGAGGGLSNNEGSPPSPSYEDSSFFEGGGGGGGGVATERMRTPVTPAAPPPLPGGRMPGRAAPRPPTTPKRNGMGNPFATRRRLALLGGGALATAGFLVIMNTPTNGDIKYVPPAMSPNNKHMAYVDPATLQVVTTEFGEIFVRLEEDRYLQLWSDDQSTTFMRTVTVYRSNGDTYFSPISKAIMGEDWTDPYPAKTSIRVVNKDANFVDAPMSTIRAIANFAIPPTRGKGVLMEGGRRSFAPLVLRKGKEEELKKEASQFDPYQIAYGPDYDMNDPKTAGTRGGKNAEREMEITLNKFLTANAGDRVKRR</sequence>
<evidence type="ECO:0000313" key="2">
    <source>
        <dbReference type="EMBL" id="GHP09859.1"/>
    </source>
</evidence>
<protein>
    <submittedName>
        <fullName evidence="2">Uncharacterized protein</fullName>
    </submittedName>
</protein>
<dbReference type="EMBL" id="BNJQ01000026">
    <property type="protein sequence ID" value="GHP09859.1"/>
    <property type="molecule type" value="Genomic_DNA"/>
</dbReference>
<reference evidence="2" key="1">
    <citation type="submission" date="2020-10" db="EMBL/GenBank/DDBJ databases">
        <title>Unveiling of a novel bifunctional photoreceptor, Dualchrome1, isolated from a cosmopolitan green alga.</title>
        <authorList>
            <person name="Suzuki S."/>
            <person name="Kawachi M."/>
        </authorList>
    </citation>
    <scope>NUCLEOTIDE SEQUENCE</scope>
    <source>
        <strain evidence="2">NIES 2893</strain>
    </source>
</reference>
<accession>A0A830HYA7</accession>
<gene>
    <name evidence="2" type="ORF">PPROV_000859400</name>
</gene>
<feature type="compositionally biased region" description="Gly residues" evidence="1">
    <location>
        <begin position="72"/>
        <end position="81"/>
    </location>
</feature>
<dbReference type="Proteomes" id="UP000660262">
    <property type="component" value="Unassembled WGS sequence"/>
</dbReference>
<evidence type="ECO:0000313" key="3">
    <source>
        <dbReference type="Proteomes" id="UP000660262"/>
    </source>
</evidence>
<name>A0A830HYA7_9CHLO</name>
<feature type="region of interest" description="Disordered" evidence="1">
    <location>
        <begin position="1"/>
        <end position="123"/>
    </location>
</feature>
<comment type="caution">
    <text evidence="2">The sequence shown here is derived from an EMBL/GenBank/DDBJ whole genome shotgun (WGS) entry which is preliminary data.</text>
</comment>
<feature type="compositionally biased region" description="Gly residues" evidence="1">
    <location>
        <begin position="42"/>
        <end position="53"/>
    </location>
</feature>
<dbReference type="AlphaFoldDB" id="A0A830HYA7"/>
<organism evidence="2 3">
    <name type="scientific">Pycnococcus provasolii</name>
    <dbReference type="NCBI Taxonomy" id="41880"/>
    <lineage>
        <taxon>Eukaryota</taxon>
        <taxon>Viridiplantae</taxon>
        <taxon>Chlorophyta</taxon>
        <taxon>Pseudoscourfieldiophyceae</taxon>
        <taxon>Pseudoscourfieldiales</taxon>
        <taxon>Pycnococcaceae</taxon>
        <taxon>Pycnococcus</taxon>
    </lineage>
</organism>
<proteinExistence type="predicted"/>